<comment type="caution">
    <text evidence="2">The sequence shown here is derived from an EMBL/GenBank/DDBJ whole genome shotgun (WGS) entry which is preliminary data.</text>
</comment>
<name>A0AAJ2S952_9ENTR</name>
<dbReference type="InterPro" id="IPR032126">
    <property type="entry name" value="LydA_holin"/>
</dbReference>
<sequence length="113" mass="12023">MAVYDPATTPKVILLELEVLFLVIATGAWGGIVRYLLKTNKKSDKGVMPFLANCLTQIIISCFTSFLLSAIAIEQGLSFNMILVFAGIGGVCSGAILKSIATKIQKIVSGITK</sequence>
<proteinExistence type="predicted"/>
<dbReference type="Proteomes" id="UP001275664">
    <property type="component" value="Unassembled WGS sequence"/>
</dbReference>
<dbReference type="Pfam" id="PF16083">
    <property type="entry name" value="Phage_holin_3_3"/>
    <property type="match status" value="1"/>
</dbReference>
<dbReference type="EMBL" id="JAWXRC010000025">
    <property type="protein sequence ID" value="MDX6032121.1"/>
    <property type="molecule type" value="Genomic_DNA"/>
</dbReference>
<dbReference type="Proteomes" id="UP001282336">
    <property type="component" value="Unassembled WGS sequence"/>
</dbReference>
<evidence type="ECO:0000256" key="1">
    <source>
        <dbReference type="SAM" id="Phobius"/>
    </source>
</evidence>
<evidence type="ECO:0000313" key="2">
    <source>
        <dbReference type="EMBL" id="MDX6032121.1"/>
    </source>
</evidence>
<organism evidence="2 5">
    <name type="scientific">Scandinavium lactucae</name>
    <dbReference type="NCBI Taxonomy" id="3095028"/>
    <lineage>
        <taxon>Bacteria</taxon>
        <taxon>Pseudomonadati</taxon>
        <taxon>Pseudomonadota</taxon>
        <taxon>Gammaproteobacteria</taxon>
        <taxon>Enterobacterales</taxon>
        <taxon>Enterobacteriaceae</taxon>
        <taxon>Scandinavium</taxon>
    </lineage>
</organism>
<keyword evidence="4" id="KW-1185">Reference proteome</keyword>
<reference evidence="2 4" key="1">
    <citation type="submission" date="2023-11" db="EMBL/GenBank/DDBJ databases">
        <title>Scandinavium wanjuensis sp. nov., isolated from lettuce South Korea.</title>
        <authorList>
            <person name="Park J."/>
            <person name="Park S."/>
            <person name="Oh K.K."/>
            <person name="Cho G.S."/>
            <person name="Franz C.M.A.P."/>
        </authorList>
    </citation>
    <scope>NUCLEOTIDE SEQUENCE</scope>
    <source>
        <strain evidence="2">V105_12</strain>
        <strain evidence="3 4">V105_6</strain>
    </source>
</reference>
<feature type="transmembrane region" description="Helical" evidence="1">
    <location>
        <begin position="49"/>
        <end position="73"/>
    </location>
</feature>
<feature type="transmembrane region" description="Helical" evidence="1">
    <location>
        <begin position="12"/>
        <end position="37"/>
    </location>
</feature>
<protein>
    <submittedName>
        <fullName evidence="2">Phage holin family protein</fullName>
    </submittedName>
</protein>
<evidence type="ECO:0000313" key="5">
    <source>
        <dbReference type="Proteomes" id="UP001282336"/>
    </source>
</evidence>
<evidence type="ECO:0000313" key="3">
    <source>
        <dbReference type="EMBL" id="MDX6040681.1"/>
    </source>
</evidence>
<dbReference type="RefSeq" id="WP_319628645.1">
    <property type="nucleotide sequence ID" value="NZ_JAWXRB010000030.1"/>
</dbReference>
<feature type="transmembrane region" description="Helical" evidence="1">
    <location>
        <begin position="79"/>
        <end position="97"/>
    </location>
</feature>
<dbReference type="EMBL" id="JAWXRD010000029">
    <property type="protein sequence ID" value="MDX6040681.1"/>
    <property type="molecule type" value="Genomic_DNA"/>
</dbReference>
<accession>A0AAJ2S952</accession>
<keyword evidence="1" id="KW-0812">Transmembrane</keyword>
<keyword evidence="1" id="KW-1133">Transmembrane helix</keyword>
<evidence type="ECO:0000313" key="4">
    <source>
        <dbReference type="Proteomes" id="UP001275664"/>
    </source>
</evidence>
<gene>
    <name evidence="3" type="ORF">SIK69_10840</name>
    <name evidence="2" type="ORF">SIL20_11440</name>
</gene>
<keyword evidence="1" id="KW-0472">Membrane</keyword>
<dbReference type="AlphaFoldDB" id="A0AAJ2S952"/>